<dbReference type="InterPro" id="IPR043128">
    <property type="entry name" value="Rev_trsase/Diguanyl_cyclase"/>
</dbReference>
<reference evidence="3 4" key="1">
    <citation type="submission" date="2020-05" db="EMBL/GenBank/DDBJ databases">
        <title>Draft genome sequence of Desulfovibrio psychrotolerans JS1T.</title>
        <authorList>
            <person name="Ueno A."/>
            <person name="Tamazawa S."/>
            <person name="Tamamura S."/>
            <person name="Murakami T."/>
            <person name="Kiyama T."/>
            <person name="Inomata H."/>
            <person name="Amano Y."/>
            <person name="Miyakawa K."/>
            <person name="Tamaki H."/>
            <person name="Naganuma T."/>
            <person name="Kaneko K."/>
        </authorList>
    </citation>
    <scope>NUCLEOTIDE SEQUENCE [LARGE SCALE GENOMIC DNA]</scope>
    <source>
        <strain evidence="3 4">JS1</strain>
    </source>
</reference>
<keyword evidence="1" id="KW-0812">Transmembrane</keyword>
<evidence type="ECO:0000256" key="1">
    <source>
        <dbReference type="SAM" id="Phobius"/>
    </source>
</evidence>
<dbReference type="EMBL" id="BLVP01000008">
    <property type="protein sequence ID" value="GFM37289.1"/>
    <property type="molecule type" value="Genomic_DNA"/>
</dbReference>
<dbReference type="Proteomes" id="UP000503820">
    <property type="component" value="Unassembled WGS sequence"/>
</dbReference>
<dbReference type="RefSeq" id="WP_174409904.1">
    <property type="nucleotide sequence ID" value="NZ_BLVP01000008.1"/>
</dbReference>
<evidence type="ECO:0000313" key="4">
    <source>
        <dbReference type="Proteomes" id="UP000503820"/>
    </source>
</evidence>
<accession>A0A7J0BU98</accession>
<comment type="caution">
    <text evidence="3">The sequence shown here is derived from an EMBL/GenBank/DDBJ whole genome shotgun (WGS) entry which is preliminary data.</text>
</comment>
<keyword evidence="1" id="KW-1133">Transmembrane helix</keyword>
<feature type="transmembrane region" description="Helical" evidence="1">
    <location>
        <begin position="16"/>
        <end position="35"/>
    </location>
</feature>
<dbReference type="Gene3D" id="3.30.70.270">
    <property type="match status" value="1"/>
</dbReference>
<gene>
    <name evidence="3" type="ORF">DSM19430T_19730</name>
</gene>
<dbReference type="Pfam" id="PF00990">
    <property type="entry name" value="GGDEF"/>
    <property type="match status" value="1"/>
</dbReference>
<organism evidence="3 4">
    <name type="scientific">Desulfovibrio psychrotolerans</name>
    <dbReference type="NCBI Taxonomy" id="415242"/>
    <lineage>
        <taxon>Bacteria</taxon>
        <taxon>Pseudomonadati</taxon>
        <taxon>Thermodesulfobacteriota</taxon>
        <taxon>Desulfovibrionia</taxon>
        <taxon>Desulfovibrionales</taxon>
        <taxon>Desulfovibrionaceae</taxon>
        <taxon>Desulfovibrio</taxon>
    </lineage>
</organism>
<name>A0A7J0BU98_9BACT</name>
<dbReference type="AlphaFoldDB" id="A0A7J0BU98"/>
<dbReference type="InterPro" id="IPR029787">
    <property type="entry name" value="Nucleotide_cyclase"/>
</dbReference>
<dbReference type="SUPFAM" id="SSF55073">
    <property type="entry name" value="Nucleotide cyclase"/>
    <property type="match status" value="1"/>
</dbReference>
<dbReference type="SMART" id="SM00267">
    <property type="entry name" value="GGDEF"/>
    <property type="match status" value="1"/>
</dbReference>
<protein>
    <submittedName>
        <fullName evidence="3">GGDEF domain-containing protein</fullName>
    </submittedName>
</protein>
<keyword evidence="1" id="KW-0472">Membrane</keyword>
<proteinExistence type="predicted"/>
<evidence type="ECO:0000259" key="2">
    <source>
        <dbReference type="SMART" id="SM00267"/>
    </source>
</evidence>
<dbReference type="NCBIfam" id="TIGR00254">
    <property type="entry name" value="GGDEF"/>
    <property type="match status" value="1"/>
</dbReference>
<feature type="domain" description="GGDEF" evidence="2">
    <location>
        <begin position="62"/>
        <end position="233"/>
    </location>
</feature>
<keyword evidence="4" id="KW-1185">Reference proteome</keyword>
<evidence type="ECO:0000313" key="3">
    <source>
        <dbReference type="EMBL" id="GFM37289.1"/>
    </source>
</evidence>
<dbReference type="InterPro" id="IPR000160">
    <property type="entry name" value="GGDEF_dom"/>
</dbReference>
<feature type="transmembrane region" description="Helical" evidence="1">
    <location>
        <begin position="47"/>
        <end position="64"/>
    </location>
</feature>
<sequence length="247" mass="27465">MPLSKKALDMIRENRVACVVLVGFPLGWLAVSLTLSGKAAGEGGLPLFLYSYLCVLACLAALAYSQRQIRGMILVDPLTNVYNKRYFFRALDTEFSRSRRVDAPLALIRCSLVNVQWLADELGKSLELVHRLFCETVASTIRETDVFSRVDANAYTLLLSNTDDAGAQALARRLENMIMREYRKMKPSLPDAVAFGTCCTRLCDCRTPIEVYDKAIRAHSLAVASERNRIMSCTDGVAQSRAEQAVQ</sequence>